<dbReference type="Gene3D" id="3.30.1490.20">
    <property type="entry name" value="ATP-grasp fold, A domain"/>
    <property type="match status" value="1"/>
</dbReference>
<sequence length="666" mass="71559">METHARRAVHLGHLHPDRHPAKQTLGAPGARRRGELHHRQRADRGAQGKMMIDLGTEIADPDRYGWKAHYLSLLAKEGYTVPEAWALAPDQAVDMDELDLDLPYAVRSSGLAEDAQSGSYAGHFSTHLDVRGAGNVRSAIDAVRASAAGEMRMGVVVQRMVESPVLSGVGFSCHPLTLDRHTATVSYVRGLGGGLVSGTQAGHDVEVRMPDGVVVAGEWPVATEALGRITDALVHLDDLLGQPVDIEWCLTRSGELVLLQLRPVVLPEPMVQDLDSPEAFAGLPSMIAAHSKLALRADAIRLGVPMSTARAVLATCHRDLPTLPPLAAGDRSAGRSVVLLHPTHLEGKVVREFAQDCSTDVEFFVRGCQRYAIRQYPHQAGSARSVAHTLHRGLERGAIACVIEQEILHAYATGIIRGMAGTYLVEVALGHFVPKGNVATSTFVLSHDLRITHHSYARQSKAYHFINGHVVVESPPYEPLEMADADLRRLVQVLRPVLAARPGAALEFGLLGQPGSLQPYMIDVADGDRDADPMSTADVARGVVSSGLAAGPVIDLRESRTRDDLNTHLYDAAIEGAASTLNPSIYIARQASVDLLPIVRACHPASGFIFEQASVLAHLPVILRERGVAAITMSESSIDALVRRGGPLAIDTGERQMVMPLEESSA</sequence>
<feature type="region of interest" description="Disordered" evidence="1">
    <location>
        <begin position="1"/>
        <end position="47"/>
    </location>
</feature>
<dbReference type="EMBL" id="CP073721">
    <property type="protein sequence ID" value="UWZ36574.1"/>
    <property type="molecule type" value="Genomic_DNA"/>
</dbReference>
<proteinExistence type="predicted"/>
<dbReference type="InterPro" id="IPR013815">
    <property type="entry name" value="ATP_grasp_subdomain_1"/>
</dbReference>
<accession>A0ABY5Z4J1</accession>
<protein>
    <recommendedName>
        <fullName evidence="2">Pyruvate phosphate dikinase AMP/ATP-binding domain-containing protein</fullName>
    </recommendedName>
</protein>
<dbReference type="PANTHER" id="PTHR43615:SF1">
    <property type="entry name" value="PPDK_N DOMAIN-CONTAINING PROTEIN"/>
    <property type="match status" value="1"/>
</dbReference>
<evidence type="ECO:0000313" key="4">
    <source>
        <dbReference type="Proteomes" id="UP001058271"/>
    </source>
</evidence>
<keyword evidence="4" id="KW-1185">Reference proteome</keyword>
<organism evidence="3 4">
    <name type="scientific">Dactylosporangium roseum</name>
    <dbReference type="NCBI Taxonomy" id="47989"/>
    <lineage>
        <taxon>Bacteria</taxon>
        <taxon>Bacillati</taxon>
        <taxon>Actinomycetota</taxon>
        <taxon>Actinomycetes</taxon>
        <taxon>Micromonosporales</taxon>
        <taxon>Micromonosporaceae</taxon>
        <taxon>Dactylosporangium</taxon>
    </lineage>
</organism>
<evidence type="ECO:0000259" key="2">
    <source>
        <dbReference type="Pfam" id="PF01326"/>
    </source>
</evidence>
<reference evidence="3" key="1">
    <citation type="submission" date="2021-04" db="EMBL/GenBank/DDBJ databases">
        <title>Biosynthetic gene clusters of Dactylosporangioum roseum.</title>
        <authorList>
            <person name="Hartkoorn R.C."/>
            <person name="Beaudoing E."/>
            <person name="Hot D."/>
            <person name="Moureu S."/>
        </authorList>
    </citation>
    <scope>NUCLEOTIDE SEQUENCE</scope>
    <source>
        <strain evidence="3">NRRL B-16295</strain>
    </source>
</reference>
<dbReference type="Pfam" id="PF01326">
    <property type="entry name" value="PPDK_N"/>
    <property type="match status" value="1"/>
</dbReference>
<dbReference type="Proteomes" id="UP001058271">
    <property type="component" value="Chromosome"/>
</dbReference>
<gene>
    <name evidence="3" type="ORF">Drose_37135</name>
</gene>
<feature type="compositionally biased region" description="Basic residues" evidence="1">
    <location>
        <begin position="30"/>
        <end position="41"/>
    </location>
</feature>
<dbReference type="InterPro" id="IPR002192">
    <property type="entry name" value="PPDK_AMP/ATP-bd"/>
</dbReference>
<dbReference type="PANTHER" id="PTHR43615">
    <property type="entry name" value="PHOSPHOENOLPYRUVATE SYNTHASE-RELATED"/>
    <property type="match status" value="1"/>
</dbReference>
<feature type="domain" description="Pyruvate phosphate dikinase AMP/ATP-binding" evidence="2">
    <location>
        <begin position="99"/>
        <end position="208"/>
    </location>
</feature>
<dbReference type="SUPFAM" id="SSF56059">
    <property type="entry name" value="Glutathione synthetase ATP-binding domain-like"/>
    <property type="match status" value="1"/>
</dbReference>
<name>A0ABY5Z4J1_9ACTN</name>
<dbReference type="Gene3D" id="3.30.470.20">
    <property type="entry name" value="ATP-grasp fold, B domain"/>
    <property type="match status" value="1"/>
</dbReference>
<evidence type="ECO:0000313" key="3">
    <source>
        <dbReference type="EMBL" id="UWZ36574.1"/>
    </source>
</evidence>
<evidence type="ECO:0000256" key="1">
    <source>
        <dbReference type="SAM" id="MobiDB-lite"/>
    </source>
</evidence>
<feature type="compositionally biased region" description="Basic residues" evidence="1">
    <location>
        <begin position="1"/>
        <end position="13"/>
    </location>
</feature>
<dbReference type="InterPro" id="IPR051549">
    <property type="entry name" value="PEP_Utilizing_Enz"/>
</dbReference>